<dbReference type="RefSeq" id="WP_103066715.1">
    <property type="nucleotide sequence ID" value="NZ_AZRL01000008.1"/>
</dbReference>
<dbReference type="GO" id="GO:0008990">
    <property type="term" value="F:rRNA (guanine-N2-)-methyltransferase activity"/>
    <property type="evidence" value="ECO:0007669"/>
    <property type="project" value="InterPro"/>
</dbReference>
<gene>
    <name evidence="1" type="ORF">X929_03835</name>
</gene>
<dbReference type="InterPro" id="IPR029063">
    <property type="entry name" value="SAM-dependent_MTases_sf"/>
</dbReference>
<accession>A0A2K1P2C5</accession>
<dbReference type="PANTHER" id="PTHR36112:SF1">
    <property type="entry name" value="RIBOSOMAL RNA SMALL SUBUNIT METHYLTRANSFERASE J"/>
    <property type="match status" value="1"/>
</dbReference>
<name>A0A2K1P2C5_9BACT</name>
<dbReference type="InterPro" id="IPR007536">
    <property type="entry name" value="16SrRNA_methylTrfase_J"/>
</dbReference>
<evidence type="ECO:0000313" key="1">
    <source>
        <dbReference type="EMBL" id="PNR96934.1"/>
    </source>
</evidence>
<dbReference type="PANTHER" id="PTHR36112">
    <property type="entry name" value="RIBOSOMAL RNA SMALL SUBUNIT METHYLTRANSFERASE J"/>
    <property type="match status" value="1"/>
</dbReference>
<proteinExistence type="predicted"/>
<dbReference type="CDD" id="cd02440">
    <property type="entry name" value="AdoMet_MTases"/>
    <property type="match status" value="1"/>
</dbReference>
<comment type="caution">
    <text evidence="1">The sequence shown here is derived from an EMBL/GenBank/DDBJ whole genome shotgun (WGS) entry which is preliminary data.</text>
</comment>
<dbReference type="Gene3D" id="3.40.50.150">
    <property type="entry name" value="Vaccinia Virus protein VP39"/>
    <property type="match status" value="1"/>
</dbReference>
<dbReference type="SUPFAM" id="SSF53335">
    <property type="entry name" value="S-adenosyl-L-methionine-dependent methyltransferases"/>
    <property type="match status" value="1"/>
</dbReference>
<dbReference type="AlphaFoldDB" id="A0A2K1P2C5"/>
<reference evidence="1 2" key="1">
    <citation type="submission" date="2013-12" db="EMBL/GenBank/DDBJ databases">
        <title>Comparative genomics of Petrotoga isolates.</title>
        <authorList>
            <person name="Nesbo C.L."/>
            <person name="Charchuk R."/>
            <person name="Chow K."/>
        </authorList>
    </citation>
    <scope>NUCLEOTIDE SEQUENCE [LARGE SCALE GENOMIC DNA]</scope>
    <source>
        <strain evidence="1 2">DSM 13574</strain>
    </source>
</reference>
<dbReference type="Pfam" id="PF04445">
    <property type="entry name" value="SAM_MT"/>
    <property type="match status" value="1"/>
</dbReference>
<keyword evidence="1" id="KW-0489">Methyltransferase</keyword>
<dbReference type="Proteomes" id="UP000236434">
    <property type="component" value="Unassembled WGS sequence"/>
</dbReference>
<evidence type="ECO:0000313" key="2">
    <source>
        <dbReference type="Proteomes" id="UP000236434"/>
    </source>
</evidence>
<dbReference type="EMBL" id="AZRL01000008">
    <property type="protein sequence ID" value="PNR96934.1"/>
    <property type="molecule type" value="Genomic_DNA"/>
</dbReference>
<dbReference type="OrthoDB" id="1653798at2"/>
<protein>
    <submittedName>
        <fullName evidence="1">O-methyltransferase</fullName>
    </submittedName>
</protein>
<keyword evidence="1" id="KW-0808">Transferase</keyword>
<organism evidence="1 2">
    <name type="scientific">Petrotoga olearia DSM 13574</name>
    <dbReference type="NCBI Taxonomy" id="1122955"/>
    <lineage>
        <taxon>Bacteria</taxon>
        <taxon>Thermotogati</taxon>
        <taxon>Thermotogota</taxon>
        <taxon>Thermotogae</taxon>
        <taxon>Petrotogales</taxon>
        <taxon>Petrotogaceae</taxon>
        <taxon>Petrotoga</taxon>
    </lineage>
</organism>
<sequence>MEKNFNKLIFTTSHKPNKKQIEKALQLANKYGGVYIERNRLRMNNENFYFVIDKKQSLNFQWEDGKLFFHPSVSKIRLNNYLKNGIDHLINAVSPQKNDIILDLTFGLGSDALLLSHYCEKVVGLEASFPIYAVVVENITNYDYKENWMKEASKKIEVINYDFKIFLNQQKEESYDIVYCDPMFENPQYKSSSINPLREFARYDKITQDDLEKMVKIAKKKVVIKARSNDSVWDLYNFDKKIGSKKSGVFFGVIEK</sequence>